<dbReference type="Proteomes" id="UP000008207">
    <property type="component" value="Chromosome"/>
</dbReference>
<dbReference type="eggNOG" id="COG0468">
    <property type="taxonomic scope" value="Bacteria"/>
</dbReference>
<gene>
    <name evidence="3" type="ordered locus">Mnod_4233</name>
</gene>
<proteinExistence type="predicted"/>
<dbReference type="AlphaFoldDB" id="B8IV51"/>
<dbReference type="RefSeq" id="WP_015930758.1">
    <property type="nucleotide sequence ID" value="NC_011894.1"/>
</dbReference>
<dbReference type="KEGG" id="mno:Mnod_4233"/>
<dbReference type="SMART" id="SM00382">
    <property type="entry name" value="AAA"/>
    <property type="match status" value="1"/>
</dbReference>
<dbReference type="Pfam" id="PF13479">
    <property type="entry name" value="AAA_24"/>
    <property type="match status" value="1"/>
</dbReference>
<dbReference type="EMBL" id="CP001349">
    <property type="protein sequence ID" value="ACL59109.1"/>
    <property type="molecule type" value="Genomic_DNA"/>
</dbReference>
<feature type="region of interest" description="Disordered" evidence="1">
    <location>
        <begin position="233"/>
        <end position="253"/>
    </location>
</feature>
<dbReference type="HOGENOM" id="CLU_887983_0_0_5"/>
<protein>
    <recommendedName>
        <fullName evidence="2">AAA+ ATPase domain-containing protein</fullName>
    </recommendedName>
</protein>
<feature type="domain" description="AAA+ ATPase" evidence="2">
    <location>
        <begin position="13"/>
        <end position="162"/>
    </location>
</feature>
<dbReference type="SUPFAM" id="SSF52540">
    <property type="entry name" value="P-loop containing nucleoside triphosphate hydrolases"/>
    <property type="match status" value="1"/>
</dbReference>
<dbReference type="InterPro" id="IPR027417">
    <property type="entry name" value="P-loop_NTPase"/>
</dbReference>
<name>B8IV51_METNO</name>
<organism evidence="3 4">
    <name type="scientific">Methylobacterium nodulans (strain LMG 21967 / CNCM I-2342 / ORS 2060)</name>
    <dbReference type="NCBI Taxonomy" id="460265"/>
    <lineage>
        <taxon>Bacteria</taxon>
        <taxon>Pseudomonadati</taxon>
        <taxon>Pseudomonadota</taxon>
        <taxon>Alphaproteobacteria</taxon>
        <taxon>Hyphomicrobiales</taxon>
        <taxon>Methylobacteriaceae</taxon>
        <taxon>Methylobacterium</taxon>
    </lineage>
</organism>
<evidence type="ECO:0000259" key="2">
    <source>
        <dbReference type="SMART" id="SM00382"/>
    </source>
</evidence>
<dbReference type="InterPro" id="IPR003593">
    <property type="entry name" value="AAA+_ATPase"/>
</dbReference>
<sequence>MSFTFAPAVREQVSLLIALAGASGSGKTKSALRLAEGISPSGKIAFIDTEARRGLHYADQHRFLHADMRPPFRPERFVEGIRAAEVAGAEVVILDSFSHEYDGEGGIMDWADDLAETGVKSPGNWKEPKLAHKRMMGALLQCRATLIFCLRADEKIEIVREGGRTQVRPLGWMPICEKRFMYEMTASFTLSPDTPGKPRFDLPHKVQEQHRGFFPQGQPIDEACGQKLAAWARGGTPSPALAPPPSQPEASEPKLFGVAREKARAGREAFEDWRERLTDRQRDGLQPIAAELERLLDDADARADDRHLQPEDA</sequence>
<accession>B8IV51</accession>
<dbReference type="STRING" id="460265.Mnod_4233"/>
<keyword evidence="4" id="KW-1185">Reference proteome</keyword>
<evidence type="ECO:0000313" key="4">
    <source>
        <dbReference type="Proteomes" id="UP000008207"/>
    </source>
</evidence>
<reference evidence="3 4" key="1">
    <citation type="submission" date="2009-01" db="EMBL/GenBank/DDBJ databases">
        <title>Complete sequence of chromosome of Methylobacterium nodulans ORS 2060.</title>
        <authorList>
            <consortium name="US DOE Joint Genome Institute"/>
            <person name="Lucas S."/>
            <person name="Copeland A."/>
            <person name="Lapidus A."/>
            <person name="Glavina del Rio T."/>
            <person name="Dalin E."/>
            <person name="Tice H."/>
            <person name="Bruce D."/>
            <person name="Goodwin L."/>
            <person name="Pitluck S."/>
            <person name="Sims D."/>
            <person name="Brettin T."/>
            <person name="Detter J.C."/>
            <person name="Han C."/>
            <person name="Larimer F."/>
            <person name="Land M."/>
            <person name="Hauser L."/>
            <person name="Kyrpides N."/>
            <person name="Ivanova N."/>
            <person name="Marx C.J."/>
            <person name="Richardson P."/>
        </authorList>
    </citation>
    <scope>NUCLEOTIDE SEQUENCE [LARGE SCALE GENOMIC DNA]</scope>
    <source>
        <strain evidence="4">LMG 21967 / CNCM I-2342 / ORS 2060</strain>
    </source>
</reference>
<evidence type="ECO:0000313" key="3">
    <source>
        <dbReference type="EMBL" id="ACL59109.1"/>
    </source>
</evidence>
<evidence type="ECO:0000256" key="1">
    <source>
        <dbReference type="SAM" id="MobiDB-lite"/>
    </source>
</evidence>